<dbReference type="CDD" id="cd00041">
    <property type="entry name" value="CUB"/>
    <property type="match status" value="1"/>
</dbReference>
<comment type="caution">
    <text evidence="3">Lacks conserved residue(s) required for the propagation of feature annotation.</text>
</comment>
<dbReference type="PROSITE" id="PS01180">
    <property type="entry name" value="CUB"/>
    <property type="match status" value="1"/>
</dbReference>
<reference evidence="6" key="1">
    <citation type="submission" date="2022-08" db="UniProtKB">
        <authorList>
            <consortium name="EnsemblMetazoa"/>
        </authorList>
    </citation>
    <scope>IDENTIFICATION</scope>
    <source>
        <strain evidence="6">05x7-T-G4-1.051#20</strain>
    </source>
</reference>
<name>A0A8W8KJS1_MAGGI</name>
<dbReference type="InterPro" id="IPR000859">
    <property type="entry name" value="CUB_dom"/>
</dbReference>
<dbReference type="EnsemblMetazoa" id="G24204.2">
    <property type="protein sequence ID" value="G24204.2:cds"/>
    <property type="gene ID" value="G24204"/>
</dbReference>
<keyword evidence="1" id="KW-0677">Repeat</keyword>
<accession>A0A8W8KJS1</accession>
<evidence type="ECO:0000256" key="2">
    <source>
        <dbReference type="ARBA" id="ARBA00023157"/>
    </source>
</evidence>
<evidence type="ECO:0000256" key="1">
    <source>
        <dbReference type="ARBA" id="ARBA00022737"/>
    </source>
</evidence>
<dbReference type="InterPro" id="IPR035914">
    <property type="entry name" value="Sperma_CUB_dom_sf"/>
</dbReference>
<keyword evidence="4" id="KW-0472">Membrane</keyword>
<dbReference type="AlphaFoldDB" id="A0A8W8KJS1"/>
<evidence type="ECO:0000256" key="3">
    <source>
        <dbReference type="PROSITE-ProRule" id="PRU00059"/>
    </source>
</evidence>
<proteinExistence type="predicted"/>
<keyword evidence="2" id="KW-1015">Disulfide bond</keyword>
<dbReference type="PANTHER" id="PTHR24251">
    <property type="entry name" value="OVOCHYMASE-RELATED"/>
    <property type="match status" value="1"/>
</dbReference>
<evidence type="ECO:0000313" key="7">
    <source>
        <dbReference type="Proteomes" id="UP000005408"/>
    </source>
</evidence>
<dbReference type="Gene3D" id="2.60.120.290">
    <property type="entry name" value="Spermadhesin, CUB domain"/>
    <property type="match status" value="1"/>
</dbReference>
<dbReference type="OMA" id="LACYNDV"/>
<evidence type="ECO:0000256" key="4">
    <source>
        <dbReference type="SAM" id="Phobius"/>
    </source>
</evidence>
<feature type="domain" description="CUB" evidence="5">
    <location>
        <begin position="27"/>
        <end position="145"/>
    </location>
</feature>
<protein>
    <recommendedName>
        <fullName evidence="5">CUB domain-containing protein</fullName>
    </recommendedName>
</protein>
<evidence type="ECO:0000313" key="6">
    <source>
        <dbReference type="EnsemblMetazoa" id="G24204.2:cds"/>
    </source>
</evidence>
<dbReference type="Pfam" id="PF00431">
    <property type="entry name" value="CUB"/>
    <property type="match status" value="1"/>
</dbReference>
<keyword evidence="7" id="KW-1185">Reference proteome</keyword>
<feature type="transmembrane region" description="Helical" evidence="4">
    <location>
        <begin position="162"/>
        <end position="185"/>
    </location>
</feature>
<dbReference type="SMART" id="SM00042">
    <property type="entry name" value="CUB"/>
    <property type="match status" value="1"/>
</dbReference>
<sequence length="200" mass="22173">MLTFDSKTVFLIPFIIGFLSYFVVAKTKNLVANETIQFITSPNYPQFYGSSNSMTWMISASGSIYNPSVYIRVTDSDLQPSLACYNDVVSVYDGISSLYPELASWCGSGYPTSTLNSKFSTLMISFSSDDSDNNYRGFKIAYWAKTNDDVKYVTRPFTALNYTLLGVGGAIILTIVLSLCAIIGIRNRDKISSLFTNEDV</sequence>
<dbReference type="Proteomes" id="UP000005408">
    <property type="component" value="Unassembled WGS sequence"/>
</dbReference>
<organism evidence="6 7">
    <name type="scientific">Magallana gigas</name>
    <name type="common">Pacific oyster</name>
    <name type="synonym">Crassostrea gigas</name>
    <dbReference type="NCBI Taxonomy" id="29159"/>
    <lineage>
        <taxon>Eukaryota</taxon>
        <taxon>Metazoa</taxon>
        <taxon>Spiralia</taxon>
        <taxon>Lophotrochozoa</taxon>
        <taxon>Mollusca</taxon>
        <taxon>Bivalvia</taxon>
        <taxon>Autobranchia</taxon>
        <taxon>Pteriomorphia</taxon>
        <taxon>Ostreida</taxon>
        <taxon>Ostreoidea</taxon>
        <taxon>Ostreidae</taxon>
        <taxon>Magallana</taxon>
    </lineage>
</organism>
<keyword evidence="4" id="KW-1133">Transmembrane helix</keyword>
<dbReference type="OrthoDB" id="6138744at2759"/>
<keyword evidence="4" id="KW-0812">Transmembrane</keyword>
<dbReference type="SUPFAM" id="SSF49854">
    <property type="entry name" value="Spermadhesin, CUB domain"/>
    <property type="match status" value="1"/>
</dbReference>
<evidence type="ECO:0000259" key="5">
    <source>
        <dbReference type="PROSITE" id="PS01180"/>
    </source>
</evidence>